<dbReference type="GO" id="GO:0031625">
    <property type="term" value="F:ubiquitin protein ligase binding"/>
    <property type="evidence" value="ECO:0007669"/>
    <property type="project" value="InterPro"/>
</dbReference>
<dbReference type="InterPro" id="IPR036317">
    <property type="entry name" value="Cullin_homology_sf"/>
</dbReference>
<dbReference type="InterPro" id="IPR045093">
    <property type="entry name" value="Cullin"/>
</dbReference>
<dbReference type="Gene3D" id="1.20.1310.10">
    <property type="entry name" value="Cullin Repeats"/>
    <property type="match status" value="4"/>
</dbReference>
<accession>A0A7N2L0Y6</accession>
<dbReference type="Proteomes" id="UP000594261">
    <property type="component" value="Chromosome 2"/>
</dbReference>
<dbReference type="SMART" id="SM00182">
    <property type="entry name" value="CULLIN"/>
    <property type="match status" value="1"/>
</dbReference>
<evidence type="ECO:0000259" key="8">
    <source>
        <dbReference type="PROSITE" id="PS50069"/>
    </source>
</evidence>
<dbReference type="SUPFAM" id="SSF75632">
    <property type="entry name" value="Cullin homology domain"/>
    <property type="match status" value="1"/>
</dbReference>
<evidence type="ECO:0000313" key="9">
    <source>
        <dbReference type="EnsemblPlants" id="QL02p081638:mrna"/>
    </source>
</evidence>
<dbReference type="GO" id="GO:0006511">
    <property type="term" value="P:ubiquitin-dependent protein catabolic process"/>
    <property type="evidence" value="ECO:0007669"/>
    <property type="project" value="InterPro"/>
</dbReference>
<feature type="domain" description="Cullin family profile" evidence="8">
    <location>
        <begin position="309"/>
        <end position="405"/>
    </location>
</feature>
<reference evidence="10" key="1">
    <citation type="journal article" date="2016" name="G3 (Bethesda)">
        <title>First Draft Assembly and Annotation of the Genome of a California Endemic Oak Quercus lobata Nee (Fagaceae).</title>
        <authorList>
            <person name="Sork V.L."/>
            <person name="Fitz-Gibbon S.T."/>
            <person name="Puiu D."/>
            <person name="Crepeau M."/>
            <person name="Gugger P.F."/>
            <person name="Sherman R."/>
            <person name="Stevens K."/>
            <person name="Langley C.H."/>
            <person name="Pellegrini M."/>
            <person name="Salzberg S.L."/>
        </authorList>
    </citation>
    <scope>NUCLEOTIDE SEQUENCE [LARGE SCALE GENOMIC DNA]</scope>
    <source>
        <strain evidence="10">cv. SW786</strain>
    </source>
</reference>
<organism evidence="9 10">
    <name type="scientific">Quercus lobata</name>
    <name type="common">Valley oak</name>
    <dbReference type="NCBI Taxonomy" id="97700"/>
    <lineage>
        <taxon>Eukaryota</taxon>
        <taxon>Viridiplantae</taxon>
        <taxon>Streptophyta</taxon>
        <taxon>Embryophyta</taxon>
        <taxon>Tracheophyta</taxon>
        <taxon>Spermatophyta</taxon>
        <taxon>Magnoliopsida</taxon>
        <taxon>eudicotyledons</taxon>
        <taxon>Gunneridae</taxon>
        <taxon>Pentapetalae</taxon>
        <taxon>rosids</taxon>
        <taxon>fabids</taxon>
        <taxon>Fagales</taxon>
        <taxon>Fagaceae</taxon>
        <taxon>Quercus</taxon>
    </lineage>
</organism>
<keyword evidence="10" id="KW-1185">Reference proteome</keyword>
<dbReference type="PANTHER" id="PTHR11932">
    <property type="entry name" value="CULLIN"/>
    <property type="match status" value="1"/>
</dbReference>
<dbReference type="InterPro" id="IPR001373">
    <property type="entry name" value="Cullin_N"/>
</dbReference>
<dbReference type="Gramene" id="QL02p081638:mrna">
    <property type="protein sequence ID" value="QL02p081638:mrna"/>
    <property type="gene ID" value="QL02p081638"/>
</dbReference>
<evidence type="ECO:0000256" key="7">
    <source>
        <dbReference type="RuleBase" id="RU003829"/>
    </source>
</evidence>
<evidence type="ECO:0000256" key="2">
    <source>
        <dbReference type="ARBA" id="ARBA00006019"/>
    </source>
</evidence>
<dbReference type="SUPFAM" id="SSF74788">
    <property type="entry name" value="Cullin repeat-like"/>
    <property type="match status" value="1"/>
</dbReference>
<dbReference type="Pfam" id="PF00888">
    <property type="entry name" value="Cullin"/>
    <property type="match status" value="1"/>
</dbReference>
<name>A0A7N2L0Y6_QUELO</name>
<dbReference type="PROSITE" id="PS50069">
    <property type="entry name" value="CULLIN_2"/>
    <property type="match status" value="1"/>
</dbReference>
<comment type="pathway">
    <text evidence="1">Protein modification; protein ubiquitination.</text>
</comment>
<keyword evidence="5" id="KW-0832">Ubl conjugation</keyword>
<evidence type="ECO:0000256" key="3">
    <source>
        <dbReference type="ARBA" id="ARBA00022499"/>
    </source>
</evidence>
<comment type="similarity">
    <text evidence="2 6 7">Belongs to the cullin family.</text>
</comment>
<dbReference type="AlphaFoldDB" id="A0A7N2L0Y6"/>
<dbReference type="InterPro" id="IPR016159">
    <property type="entry name" value="Cullin_repeat-like_dom_sf"/>
</dbReference>
<evidence type="ECO:0000256" key="4">
    <source>
        <dbReference type="ARBA" id="ARBA00022786"/>
    </source>
</evidence>
<dbReference type="InterPro" id="IPR016158">
    <property type="entry name" value="Cullin_homology"/>
</dbReference>
<evidence type="ECO:0000256" key="5">
    <source>
        <dbReference type="ARBA" id="ARBA00022843"/>
    </source>
</evidence>
<dbReference type="FunFam" id="1.20.1310.10:FF:000002">
    <property type="entry name" value="cullin-3 isoform X1"/>
    <property type="match status" value="1"/>
</dbReference>
<evidence type="ECO:0000256" key="6">
    <source>
        <dbReference type="PROSITE-ProRule" id="PRU00330"/>
    </source>
</evidence>
<reference evidence="9" key="2">
    <citation type="submission" date="2021-01" db="UniProtKB">
        <authorList>
            <consortium name="EnsemblPlants"/>
        </authorList>
    </citation>
    <scope>IDENTIFICATION</scope>
</reference>
<keyword evidence="3" id="KW-1017">Isopeptide bond</keyword>
<protein>
    <recommendedName>
        <fullName evidence="8">Cullin family profile domain-containing protein</fullName>
    </recommendedName>
</protein>
<dbReference type="EnsemblPlants" id="QL02p081638:mrna">
    <property type="protein sequence ID" value="QL02p081638:mrna"/>
    <property type="gene ID" value="QL02p081638"/>
</dbReference>
<dbReference type="OMA" id="CEHEVER"/>
<dbReference type="InParanoid" id="A0A7N2L0Y6"/>
<dbReference type="FunFam" id="1.20.1310.10:FF:000004">
    <property type="entry name" value="Cullin 4B"/>
    <property type="match status" value="1"/>
</dbReference>
<sequence length="428" mass="50340">MKKSFVKFKNESMADPNYPKEMWKILEHAIQDILIHHNFGSLNFEHIYRLVTTMTFHLRGISKLIEDTRGEVFLEELSQKWADHNEALQMILVIFTDMDKTFIPSTHKTPIHELGFTLWRDIVIPHARLQDTLLEHVHRERNGEVINRDLMLMGFGSSVYEEDIEKPFLEVSADFYCLESQQFIESCDSRDYISKADRCLNKEMERNSDLVDLLVNNKYEDLRRMYKLFFRVPSGLSIMRDVMTSYIQDTGKQLVTNPERLKDPVNLVQRLLDLKDKYEKIISLAFYNNKTFQNALNSSFEYFINLNAQSPEFISLFVDDKFRKGWRGVSMEVVVDKVMTLFQYLQERDEFDKYYRQHLVMRLPAGKTVSDNAERSLIVKLKTECGYEFTSKLEGIFTDMKVSQDTRKGCYCSLGAENCEHEVERATS</sequence>
<proteinExistence type="inferred from homology"/>
<evidence type="ECO:0000313" key="10">
    <source>
        <dbReference type="Proteomes" id="UP000594261"/>
    </source>
</evidence>
<evidence type="ECO:0000256" key="1">
    <source>
        <dbReference type="ARBA" id="ARBA00004906"/>
    </source>
</evidence>
<keyword evidence="4" id="KW-0833">Ubl conjugation pathway</keyword>